<dbReference type="AlphaFoldDB" id="A0A2P2N6Q6"/>
<sequence length="47" mass="5624">MPNSIYQHLKICVKPYTIMMIMLVFNHHQYHTIIILLPSIQTEIARE</sequence>
<reference evidence="1" key="1">
    <citation type="submission" date="2018-02" db="EMBL/GenBank/DDBJ databases">
        <title>Rhizophora mucronata_Transcriptome.</title>
        <authorList>
            <person name="Meera S.P."/>
            <person name="Sreeshan A."/>
            <person name="Augustine A."/>
        </authorList>
    </citation>
    <scope>NUCLEOTIDE SEQUENCE</scope>
    <source>
        <tissue evidence="1">Leaf</tissue>
    </source>
</reference>
<proteinExistence type="predicted"/>
<accession>A0A2P2N6Q6</accession>
<organism evidence="1">
    <name type="scientific">Rhizophora mucronata</name>
    <name type="common">Asiatic mangrove</name>
    <dbReference type="NCBI Taxonomy" id="61149"/>
    <lineage>
        <taxon>Eukaryota</taxon>
        <taxon>Viridiplantae</taxon>
        <taxon>Streptophyta</taxon>
        <taxon>Embryophyta</taxon>
        <taxon>Tracheophyta</taxon>
        <taxon>Spermatophyta</taxon>
        <taxon>Magnoliopsida</taxon>
        <taxon>eudicotyledons</taxon>
        <taxon>Gunneridae</taxon>
        <taxon>Pentapetalae</taxon>
        <taxon>rosids</taxon>
        <taxon>fabids</taxon>
        <taxon>Malpighiales</taxon>
        <taxon>Rhizophoraceae</taxon>
        <taxon>Rhizophora</taxon>
    </lineage>
</organism>
<dbReference type="EMBL" id="GGEC01057612">
    <property type="protein sequence ID" value="MBX38096.1"/>
    <property type="molecule type" value="Transcribed_RNA"/>
</dbReference>
<name>A0A2P2N6Q6_RHIMU</name>
<evidence type="ECO:0000313" key="1">
    <source>
        <dbReference type="EMBL" id="MBX38096.1"/>
    </source>
</evidence>
<protein>
    <submittedName>
        <fullName evidence="1">Uncharacterized protein</fullName>
    </submittedName>
</protein>